<organism evidence="1 2">
    <name type="scientific">Hominiventricola aquisgranensis</name>
    <dbReference type="NCBI Taxonomy" id="3133164"/>
    <lineage>
        <taxon>Bacteria</taxon>
        <taxon>Bacillati</taxon>
        <taxon>Bacillota</taxon>
        <taxon>Clostridia</taxon>
        <taxon>Lachnospirales</taxon>
        <taxon>Lachnospiraceae</taxon>
        <taxon>Hominiventricola</taxon>
    </lineage>
</organism>
<protein>
    <submittedName>
        <fullName evidence="1">Amidoligase family protein</fullName>
    </submittedName>
</protein>
<comment type="caution">
    <text evidence="1">The sequence shown here is derived from an EMBL/GenBank/DDBJ whole genome shotgun (WGS) entry which is preliminary data.</text>
</comment>
<accession>A0ABV1HYU4</accession>
<sequence length="342" mass="38504">MASKNERAEMKTMIHQMTYGVEVEMTAITRESAAHVTASVLGAGSSVHYLGGAYHKYQVIDPQGREWLFVSDCSINAIDSNGRQADSRGAYSCELNTPPLYLADMDTLQNVIRALRNAGAKTGARYGCGIHVHVGSKEHTARSLKNFINLVFSQEEMLYKALGVDESRIRNWCVPMNNRRGGYSEHGTPTNFMEDLKGCKTIEQIETAWYKNFSGSAPEYCRTSHYDESRYHLLNLHRYFSTRGKDCNTIEIRAFNATLHAGVIRSFVLLVLSMNAKALTSTRIKAEKNPIMTAGNEKFAMRTWLVSMGWTGDMFKNPRQHLLKNLASNSAWRFGKSGDLYR</sequence>
<dbReference type="InterPro" id="IPR022025">
    <property type="entry name" value="Amidoligase_2"/>
</dbReference>
<dbReference type="Pfam" id="PF12224">
    <property type="entry name" value="Amidoligase_2"/>
    <property type="match status" value="1"/>
</dbReference>
<keyword evidence="2" id="KW-1185">Reference proteome</keyword>
<reference evidence="1 2" key="1">
    <citation type="submission" date="2024-03" db="EMBL/GenBank/DDBJ databases">
        <title>Human intestinal bacterial collection.</title>
        <authorList>
            <person name="Pauvert C."/>
            <person name="Hitch T.C.A."/>
            <person name="Clavel T."/>
        </authorList>
    </citation>
    <scope>NUCLEOTIDE SEQUENCE [LARGE SCALE GENOMIC DNA]</scope>
    <source>
        <strain evidence="1 2">CLA-AA-H78B</strain>
    </source>
</reference>
<evidence type="ECO:0000313" key="2">
    <source>
        <dbReference type="Proteomes" id="UP001470288"/>
    </source>
</evidence>
<dbReference type="RefSeq" id="WP_349143953.1">
    <property type="nucleotide sequence ID" value="NZ_JBBMFC010000006.1"/>
</dbReference>
<dbReference type="PANTHER" id="PTHR36847:SF1">
    <property type="entry name" value="AMIDOLIGASE ENZYME"/>
    <property type="match status" value="1"/>
</dbReference>
<dbReference type="PANTHER" id="PTHR36847">
    <property type="entry name" value="AMIDOLIGASE ENZYME"/>
    <property type="match status" value="1"/>
</dbReference>
<proteinExistence type="predicted"/>
<name>A0ABV1HYU4_9FIRM</name>
<dbReference type="Proteomes" id="UP001470288">
    <property type="component" value="Unassembled WGS sequence"/>
</dbReference>
<evidence type="ECO:0000313" key="1">
    <source>
        <dbReference type="EMBL" id="MEQ2578107.1"/>
    </source>
</evidence>
<gene>
    <name evidence="1" type="ORF">WMO62_04510</name>
</gene>
<dbReference type="EMBL" id="JBBMFC010000006">
    <property type="protein sequence ID" value="MEQ2578107.1"/>
    <property type="molecule type" value="Genomic_DNA"/>
</dbReference>